<dbReference type="EMBL" id="UINC01004888">
    <property type="protein sequence ID" value="SVA17578.1"/>
    <property type="molecule type" value="Genomic_DNA"/>
</dbReference>
<accession>A0A381TPY8</accession>
<dbReference type="Pfam" id="PF01612">
    <property type="entry name" value="DNA_pol_A_exo1"/>
    <property type="match status" value="1"/>
</dbReference>
<dbReference type="InterPro" id="IPR044876">
    <property type="entry name" value="HRDC_dom_sf"/>
</dbReference>
<dbReference type="PANTHER" id="PTHR47649:SF1">
    <property type="entry name" value="RIBONUCLEASE D"/>
    <property type="match status" value="1"/>
</dbReference>
<dbReference type="GO" id="GO:0003676">
    <property type="term" value="F:nucleic acid binding"/>
    <property type="evidence" value="ECO:0007669"/>
    <property type="project" value="InterPro"/>
</dbReference>
<proteinExistence type="predicted"/>
<dbReference type="AlphaFoldDB" id="A0A381TPY8"/>
<dbReference type="GO" id="GO:0006139">
    <property type="term" value="P:nucleobase-containing compound metabolic process"/>
    <property type="evidence" value="ECO:0007669"/>
    <property type="project" value="InterPro"/>
</dbReference>
<protein>
    <recommendedName>
        <fullName evidence="1">3'-5' exonuclease domain-containing protein</fullName>
    </recommendedName>
</protein>
<dbReference type="InterPro" id="IPR051086">
    <property type="entry name" value="RNase_D-like"/>
</dbReference>
<dbReference type="InterPro" id="IPR002562">
    <property type="entry name" value="3'-5'_exonuclease_dom"/>
</dbReference>
<feature type="domain" description="3'-5' exonuclease" evidence="1">
    <location>
        <begin position="11"/>
        <end position="179"/>
    </location>
</feature>
<dbReference type="InterPro" id="IPR010997">
    <property type="entry name" value="HRDC-like_sf"/>
</dbReference>
<dbReference type="GO" id="GO:0000166">
    <property type="term" value="F:nucleotide binding"/>
    <property type="evidence" value="ECO:0007669"/>
    <property type="project" value="InterPro"/>
</dbReference>
<dbReference type="Gene3D" id="1.10.150.80">
    <property type="entry name" value="HRDC domain"/>
    <property type="match status" value="1"/>
</dbReference>
<sequence>MIKYNNSLYLTNLIQTQRQLEKYIETIIHDSYLAIDTEFKRIDTYYPELCLVQIATSHSIECIDVLSIDNLEPLFEKIYNKKTLWIVHSARQDIEALFKLSKRIPNALFDTQIAASLLNYPVQISYQTLTEELQGIRLKKDHTRFDWTIRPLPKSVIDYALDDVRYLIPNYKKLVNELKLNNKTKWQEEDSAYLLEPSLYDLSIEQVWNKTKGISRLSKRHQKEAMKLVAWREKNAKDKNIPRKWIMADDKLINYACGKNKLSEKSQKSFDEFLINSKNNFTIKDLAKINKPLNASEKNAKKELQRNIKMIAKKYKLPTEIIITSKSQTKFIRGDTNISFCRGWRAEIFNKEKLNAK</sequence>
<dbReference type="SUPFAM" id="SSF53098">
    <property type="entry name" value="Ribonuclease H-like"/>
    <property type="match status" value="1"/>
</dbReference>
<dbReference type="GO" id="GO:0008408">
    <property type="term" value="F:3'-5' exonuclease activity"/>
    <property type="evidence" value="ECO:0007669"/>
    <property type="project" value="InterPro"/>
</dbReference>
<dbReference type="SUPFAM" id="SSF47819">
    <property type="entry name" value="HRDC-like"/>
    <property type="match status" value="2"/>
</dbReference>
<dbReference type="PANTHER" id="PTHR47649">
    <property type="entry name" value="RIBONUCLEASE D"/>
    <property type="match status" value="1"/>
</dbReference>
<dbReference type="InterPro" id="IPR012337">
    <property type="entry name" value="RNaseH-like_sf"/>
</dbReference>
<dbReference type="Gene3D" id="3.30.420.10">
    <property type="entry name" value="Ribonuclease H-like superfamily/Ribonuclease H"/>
    <property type="match status" value="1"/>
</dbReference>
<dbReference type="InterPro" id="IPR036397">
    <property type="entry name" value="RNaseH_sf"/>
</dbReference>
<evidence type="ECO:0000259" key="1">
    <source>
        <dbReference type="SMART" id="SM00474"/>
    </source>
</evidence>
<evidence type="ECO:0000313" key="2">
    <source>
        <dbReference type="EMBL" id="SVA17578.1"/>
    </source>
</evidence>
<dbReference type="SMART" id="SM00474">
    <property type="entry name" value="35EXOc"/>
    <property type="match status" value="1"/>
</dbReference>
<reference evidence="2" key="1">
    <citation type="submission" date="2018-05" db="EMBL/GenBank/DDBJ databases">
        <authorList>
            <person name="Lanie J.A."/>
            <person name="Ng W.-L."/>
            <person name="Kazmierczak K.M."/>
            <person name="Andrzejewski T.M."/>
            <person name="Davidsen T.M."/>
            <person name="Wayne K.J."/>
            <person name="Tettelin H."/>
            <person name="Glass J.I."/>
            <person name="Rusch D."/>
            <person name="Podicherti R."/>
            <person name="Tsui H.-C.T."/>
            <person name="Winkler M.E."/>
        </authorList>
    </citation>
    <scope>NUCLEOTIDE SEQUENCE</scope>
</reference>
<name>A0A381TPY8_9ZZZZ</name>
<dbReference type="CDD" id="cd06142">
    <property type="entry name" value="RNaseD_exo"/>
    <property type="match status" value="1"/>
</dbReference>
<organism evidence="2">
    <name type="scientific">marine metagenome</name>
    <dbReference type="NCBI Taxonomy" id="408172"/>
    <lineage>
        <taxon>unclassified sequences</taxon>
        <taxon>metagenomes</taxon>
        <taxon>ecological metagenomes</taxon>
    </lineage>
</organism>
<gene>
    <name evidence="2" type="ORF">METZ01_LOCUS70432</name>
</gene>